<proteinExistence type="predicted"/>
<sequence length="37" mass="4582">MQLICLMLHFKLHLNVVIRNFFRPKSYALNEVRLYFI</sequence>
<evidence type="ECO:0000313" key="2">
    <source>
        <dbReference type="Proteomes" id="UP000055048"/>
    </source>
</evidence>
<dbReference type="Proteomes" id="UP000055048">
    <property type="component" value="Unassembled WGS sequence"/>
</dbReference>
<organism evidence="1 2">
    <name type="scientific">Trichinella murrelli</name>
    <dbReference type="NCBI Taxonomy" id="144512"/>
    <lineage>
        <taxon>Eukaryota</taxon>
        <taxon>Metazoa</taxon>
        <taxon>Ecdysozoa</taxon>
        <taxon>Nematoda</taxon>
        <taxon>Enoplea</taxon>
        <taxon>Dorylaimia</taxon>
        <taxon>Trichinellida</taxon>
        <taxon>Trichinellidae</taxon>
        <taxon>Trichinella</taxon>
    </lineage>
</organism>
<dbReference type="AlphaFoldDB" id="A0A0V0SST2"/>
<accession>A0A0V0SST2</accession>
<evidence type="ECO:0000313" key="1">
    <source>
        <dbReference type="EMBL" id="KRX29860.1"/>
    </source>
</evidence>
<protein>
    <submittedName>
        <fullName evidence="1">Uncharacterized protein</fullName>
    </submittedName>
</protein>
<dbReference type="EMBL" id="JYDJ01002924">
    <property type="protein sequence ID" value="KRX29860.1"/>
    <property type="molecule type" value="Genomic_DNA"/>
</dbReference>
<name>A0A0V0SST2_9BILA</name>
<keyword evidence="2" id="KW-1185">Reference proteome</keyword>
<comment type="caution">
    <text evidence="1">The sequence shown here is derived from an EMBL/GenBank/DDBJ whole genome shotgun (WGS) entry which is preliminary data.</text>
</comment>
<gene>
    <name evidence="1" type="ORF">T05_1142</name>
</gene>
<reference evidence="1 2" key="1">
    <citation type="submission" date="2015-01" db="EMBL/GenBank/DDBJ databases">
        <title>Evolution of Trichinella species and genotypes.</title>
        <authorList>
            <person name="Korhonen P.K."/>
            <person name="Edoardo P."/>
            <person name="Giuseppe L.R."/>
            <person name="Gasser R.B."/>
        </authorList>
    </citation>
    <scope>NUCLEOTIDE SEQUENCE [LARGE SCALE GENOMIC DNA]</scope>
    <source>
        <strain evidence="1">ISS417</strain>
    </source>
</reference>